<comment type="subcellular location">
    <subcellularLocation>
        <location evidence="2">Cytoplasm</location>
    </subcellularLocation>
</comment>
<dbReference type="CDD" id="cd00293">
    <property type="entry name" value="USP-like"/>
    <property type="match status" value="1"/>
</dbReference>
<dbReference type="RefSeq" id="WP_198153404.1">
    <property type="nucleotide sequence ID" value="NZ_JBHSOZ010000003.1"/>
</dbReference>
<evidence type="ECO:0000313" key="4">
    <source>
        <dbReference type="EMBL" id="MFC5712036.1"/>
    </source>
</evidence>
<dbReference type="PRINTS" id="PR01438">
    <property type="entry name" value="UNVRSLSTRESS"/>
</dbReference>
<dbReference type="InterPro" id="IPR014729">
    <property type="entry name" value="Rossmann-like_a/b/a_fold"/>
</dbReference>
<dbReference type="PANTHER" id="PTHR46268:SF6">
    <property type="entry name" value="UNIVERSAL STRESS PROTEIN UP12"/>
    <property type="match status" value="1"/>
</dbReference>
<dbReference type="PANTHER" id="PTHR46268">
    <property type="entry name" value="STRESS RESPONSE PROTEIN NHAX"/>
    <property type="match status" value="1"/>
</dbReference>
<proteinExistence type="inferred from homology"/>
<keyword evidence="5" id="KW-1185">Reference proteome</keyword>
<keyword evidence="2" id="KW-0963">Cytoplasm</keyword>
<dbReference type="EMBL" id="JBHSOZ010000003">
    <property type="protein sequence ID" value="MFC5712036.1"/>
    <property type="molecule type" value="Genomic_DNA"/>
</dbReference>
<comment type="caution">
    <text evidence="4">The sequence shown here is derived from an EMBL/GenBank/DDBJ whole genome shotgun (WGS) entry which is preliminary data.</text>
</comment>
<dbReference type="Pfam" id="PF00582">
    <property type="entry name" value="Usp"/>
    <property type="match status" value="1"/>
</dbReference>
<sequence>MMSNYKNIVTAVDGSEEAKLALKKAISIAKESEANLIITHIIDTRVFATIEQYDRTVVSKAEEYGKELLEQYKLEAEAAGIENVSTALDFGSPKIKITKSIAPLYHADLIVVGATGLNAAERFLIGSVSENIARRASCDVLLVRKGE</sequence>
<comment type="similarity">
    <text evidence="1 2">Belongs to the universal stress protein A family.</text>
</comment>
<protein>
    <recommendedName>
        <fullName evidence="2">Universal stress protein</fullName>
    </recommendedName>
</protein>
<dbReference type="InterPro" id="IPR006016">
    <property type="entry name" value="UspA"/>
</dbReference>
<gene>
    <name evidence="4" type="ORF">ACFPU1_04535</name>
</gene>
<name>A0ABW0YIU7_9BACI</name>
<evidence type="ECO:0000259" key="3">
    <source>
        <dbReference type="Pfam" id="PF00582"/>
    </source>
</evidence>
<dbReference type="Gene3D" id="3.40.50.620">
    <property type="entry name" value="HUPs"/>
    <property type="match status" value="1"/>
</dbReference>
<dbReference type="Proteomes" id="UP001596142">
    <property type="component" value="Unassembled WGS sequence"/>
</dbReference>
<dbReference type="InterPro" id="IPR006015">
    <property type="entry name" value="Universal_stress_UspA"/>
</dbReference>
<reference evidence="5" key="1">
    <citation type="journal article" date="2019" name="Int. J. Syst. Evol. Microbiol.">
        <title>The Global Catalogue of Microorganisms (GCM) 10K type strain sequencing project: providing services to taxonomists for standard genome sequencing and annotation.</title>
        <authorList>
            <consortium name="The Broad Institute Genomics Platform"/>
            <consortium name="The Broad Institute Genome Sequencing Center for Infectious Disease"/>
            <person name="Wu L."/>
            <person name="Ma J."/>
        </authorList>
    </citation>
    <scope>NUCLEOTIDE SEQUENCE [LARGE SCALE GENOMIC DNA]</scope>
    <source>
        <strain evidence="5">CECT 7184</strain>
    </source>
</reference>
<dbReference type="PIRSF" id="PIRSF006276">
    <property type="entry name" value="UspA"/>
    <property type="match status" value="1"/>
</dbReference>
<dbReference type="SUPFAM" id="SSF52402">
    <property type="entry name" value="Adenine nucleotide alpha hydrolases-like"/>
    <property type="match status" value="1"/>
</dbReference>
<evidence type="ECO:0000256" key="2">
    <source>
        <dbReference type="PIRNR" id="PIRNR006276"/>
    </source>
</evidence>
<accession>A0ABW0YIU7</accession>
<evidence type="ECO:0000313" key="5">
    <source>
        <dbReference type="Proteomes" id="UP001596142"/>
    </source>
</evidence>
<evidence type="ECO:0000256" key="1">
    <source>
        <dbReference type="ARBA" id="ARBA00008791"/>
    </source>
</evidence>
<organism evidence="4 5">
    <name type="scientific">Thalassorhabdus alkalitolerans</name>
    <dbReference type="NCBI Taxonomy" id="2282697"/>
    <lineage>
        <taxon>Bacteria</taxon>
        <taxon>Bacillati</taxon>
        <taxon>Bacillota</taxon>
        <taxon>Bacilli</taxon>
        <taxon>Bacillales</taxon>
        <taxon>Bacillaceae</taxon>
        <taxon>Thalassorhabdus</taxon>
    </lineage>
</organism>
<feature type="domain" description="UspA" evidence="3">
    <location>
        <begin position="5"/>
        <end position="144"/>
    </location>
</feature>